<reference evidence="2 3" key="1">
    <citation type="submission" date="2024-09" db="EMBL/GenBank/DDBJ databases">
        <title>Chromosome-scale assembly of Riccia fluitans.</title>
        <authorList>
            <person name="Paukszto L."/>
            <person name="Sawicki J."/>
            <person name="Karawczyk K."/>
            <person name="Piernik-Szablinska J."/>
            <person name="Szczecinska M."/>
            <person name="Mazdziarz M."/>
        </authorList>
    </citation>
    <scope>NUCLEOTIDE SEQUENCE [LARGE SCALE GENOMIC DNA]</scope>
    <source>
        <strain evidence="2">Rf_01</strain>
        <tissue evidence="2">Aerial parts of the thallus</tissue>
    </source>
</reference>
<organism evidence="2 3">
    <name type="scientific">Riccia fluitans</name>
    <dbReference type="NCBI Taxonomy" id="41844"/>
    <lineage>
        <taxon>Eukaryota</taxon>
        <taxon>Viridiplantae</taxon>
        <taxon>Streptophyta</taxon>
        <taxon>Embryophyta</taxon>
        <taxon>Marchantiophyta</taxon>
        <taxon>Marchantiopsida</taxon>
        <taxon>Marchantiidae</taxon>
        <taxon>Marchantiales</taxon>
        <taxon>Ricciaceae</taxon>
        <taxon>Riccia</taxon>
    </lineage>
</organism>
<evidence type="ECO:0000256" key="1">
    <source>
        <dbReference type="SAM" id="MobiDB-lite"/>
    </source>
</evidence>
<comment type="caution">
    <text evidence="2">The sequence shown here is derived from an EMBL/GenBank/DDBJ whole genome shotgun (WGS) entry which is preliminary data.</text>
</comment>
<feature type="region of interest" description="Disordered" evidence="1">
    <location>
        <begin position="1"/>
        <end position="45"/>
    </location>
</feature>
<proteinExistence type="predicted"/>
<evidence type="ECO:0000313" key="3">
    <source>
        <dbReference type="Proteomes" id="UP001605036"/>
    </source>
</evidence>
<sequence length="123" mass="13337">MAERMGGDRSRSTSSGGMGPEGDCQKPSGNTSPGPRRPKAQLGAPGTCLQGVSLVPHMPGFKATYAATGKKHRRAPKLMNSWKHWPPSGSRWSVYVWAKSLWVARRGGCGRRENGGFRSPVRF</sequence>
<dbReference type="EMBL" id="JBHFFA010000002">
    <property type="protein sequence ID" value="KAL2642778.1"/>
    <property type="molecule type" value="Genomic_DNA"/>
</dbReference>
<dbReference type="Proteomes" id="UP001605036">
    <property type="component" value="Unassembled WGS sequence"/>
</dbReference>
<keyword evidence="3" id="KW-1185">Reference proteome</keyword>
<feature type="compositionally biased region" description="Basic and acidic residues" evidence="1">
    <location>
        <begin position="1"/>
        <end position="11"/>
    </location>
</feature>
<gene>
    <name evidence="2" type="ORF">R1flu_010365</name>
</gene>
<protein>
    <submittedName>
        <fullName evidence="2">Uncharacterized protein</fullName>
    </submittedName>
</protein>
<evidence type="ECO:0000313" key="2">
    <source>
        <dbReference type="EMBL" id="KAL2642778.1"/>
    </source>
</evidence>
<name>A0ABD1Z4S6_9MARC</name>
<accession>A0ABD1Z4S6</accession>
<dbReference type="AlphaFoldDB" id="A0ABD1Z4S6"/>